<sequence length="5975" mass="666049">MVAVVSGYGLGLFNTTTIGLGNKTKFGQGKESIKINAVTGNLILQQKDDALISQGIDAHLLRTYNSQGLLNDANGDNFRFGFNQQLLSLTGEINQPNSTIQRISADGATTTYTYNTQQQCYISTDGSGAHDKLEYLGDNRWRWTEGSSLITETYHWQNNQGRLMTRSDRHGFKIQLEYQHYKVVALRDEQGQTLSIEYTGNNVSAIHHASAGHSSVKTRYQYDQLNRLTSVIVDLTAEDNSITDNHVYKTQYQYDGDSRRITHIKQSDGTELTINYQQGSDGQFRVSEITEGKGSQAVTTRYVYDLNARKTDIIQVNNATSGTGPTYSLWYDEQGRLTRTANPADAHGFRLEINYQYDNDDNLLTQTDNTGRILSYTYDQYGNRTTEIDAEQNKITRTFNSTQQKTSETIYPKGDTQQGISQYWIYDEKQRISFHINAEGFLEAYQYQSWGDNQLQQTTTLTYLSAVLPVENFSPSSPPSNTTIKQWLAQQTSLGHIKRKDQYFDFRGQLHKVVQSQALNQSDLASTQPNASNILNTKYFIYDTYGQLIKSVDSRGQAPAENPTIPTNEIQHNKDNFETLFVYDGLGRLLASTNSLGETTRYQYQDQLQQVLKTAANGLQTTELYDSVGRIINRTQIDLNTTAANNATLTHTFLYDKQGRKIAEQDPSGAISLTFYHRNGQPVATVDAMGYVTEYFYNKTGKQIAQRRYATALSVNTFAALQVRNNEGTLTGIKPTPFESIRPSLIGHDRITRQVFAKNNQLRFSIDGEGAVTEHRYDQAGRKILTIQHAKTLNTPTDLNAQSDLALNITAVQQQLGETLTADDRVQRFFYSKSGQLSGMLDAEGYLTRYGYTATGERSYISQLASRVLNPETDIHQWLTCSLSELQVTPSDQDQHALNFYNAQGWVIATVDAEGYLTFFAYDAVGNKTLERRLATQLTHTEQTRLINWAQGKPGRFQTGNDLLLALIQQKQTEQDQLHSYKYDAANRLREETDAQGNTHRYQYNAAGQVIHTTKGIMLAQQHELLNQARTSQAEYDGFGRLIKTTNALGAETLIRYDSAGRKTQQQDAAGHITRFYYDQRGRLTHTINALGEVSAVIYNAFDKAISTRVYITRLTPEQLTPLEGGIITSAVATLFSQLAKDNDAIKRNRYNRRGQITEKIDADNNSQQLKYNAFGELNSITQTIRQSLGITQTQYLTYNRRGEKVTTSTSVLQSDALLPDITTHYTLDAFGRTTQTTNALGHTTTYEYDRLGRQLSITSPNQTTSHTTYDAFNRVLSTTDARGNTTAYQYQKTTATNADGVEFIAGHQIIVTTPTGLQKITEKNLHGENVRITAPDNTTSEFFYDKAGNLIKTVDALGQETTQQFNQLGWKTSVTQADGLKVHYEYDAVGRQLTHITDPDGLALKEQIQYDALGNKVQVTDANNTLTQHHYNRNGQLTKTVVDPEGLNLITAYEYDNAGNQIRIQQGDANGWQRVTEHRFNGYGQREATIIDPEGLKLTTRFYYDDAGQLIKKINAENHATQYVYDNVGRLRFTINPQGAVSETQYDNNDNKIAEINYKNAVDASLTYTEQELTAALNSSAEDQWQGLIYDADNRLTFSIDGLGYLTKINYNKNNQVIAKAITKNALSDLVNQPNLTLTNIENRLNNLDTPEWITTERVIYDALGQTKFKADANGWLTEFQYDQAGRVITAKRYNVTWQQLELNNDTPINTVNEKINQWQQTAKPEDIHHESHWYDNAGRRLYTQDAAGYLTGYRFDALGQVVANFKYKTPAPNLRQSRADINQITQHLSANSTIAKANYHVYDSAGRKRFTVNDLGYVTEYRYNAVGESITTLRYPQPIAKEHTQNLTTIRKGLKQTPIVVHGTQLHEKSRPILESGLSLVNGTYGQTWEAQEVGSVAATSNWVSKTIKPNQPYKLINSAIKTWSDKTEENITINIHNKKIEQSPFLTHHTWYVKGPDRYPVLAAGGEGISLNGGVIQFRDNTPTSIHTKLFNSAGTLVGEVGTTVGKAHQYYRRYGGSDGDSVLFNKFNMARGWNGQINLYKGLLPAGKYTAELTIVDNAIVTSRGKQARYHTADGDPKWTQKETISFQLGTILEPTKITWPKDQQPEGTVAKFYYRDKGFTGGFLQGDVKAENNQLSVTFERAFIGEVEYRIEYINPETNEVVKKASGIFLSEDNKTTTAASVFHSGGDWAEKTTGTAIKGYVSRLDAADIHYLEAKVVNKNGEVVSTALTHPNYITQQLGLYDGSVNLSLGEPLTEGDYHITITRHFKDNRPAQTETFNYQIGEQPYQAQHITVDAKDLNPQPSEKLVAHYRLASSDEWQAIPLSKQGDKLQLAMPATALTNGEAYQLRVQSQNAAGQPQAQLLGSFSAGQDANVQLSLSQFKASAAQAGTSIDGLIPANLLPQLQAVSVHVKEAASGALMTYNGPIWTWLDQQAGGQINISDNTQLPAGAYQLTVTYHFKDGTTETASPTTITLSDQTTSRAITAFTLPKTLAGMAVRYRPVNADTHHSDTEWQQAFIQLEGDQAQLKLTQLHAATTYEIEVLATGQRLLATTQPETADGSALAGTLKVDGQGQTELQLKHLLTNEQPQVTQQLRDSAGRVIYAVDAMGYVTAYRYDHLNRVIQQTQHATPLVSSLLNSATPLTIAAVTEALNSQTPAEKAANRMVATRFDAAGQQQAQEVWQLGEAAATGISPVVLTVANSLHQQSAEVENQHWEMRWIKPDPFTEPKVELYPVEGGYAIKPGHIKTVDDSPVGVYVAIYDMAGNVVDEYEYTPMGGFESWKEKQPDGSITEKGRWIVPEWQGQVNLARKHLAPGQYKVKLSFIDNRHDEGDADMWSENQWTTLVIGEPPKNTQVSWNTPKLTGDFTTTFRYRPANTEEPWRNSSVSQQNEKITAELTQAEEGRFEYQLEYKDSQGTLLKQFTGTFVSRPNSVLVVENINKAQTLNHHNHLGQRTAVTDANGHTTFFAYDANGQLTRELRPTTVDAEGLATHGQLVEYQYDALGRKVSQRAFVDPVSLASGIAQTIPDTAKARITRYQYDASGQLLKVIGPSWHPATAAKESTSSTSTVAPITSNPANSSVKLTISNSVLPQSTEVENQHWEMRWHKPDPFTEPTVELYPVAGGYSIKPGHLTTTDNSPTGVYVAIYDMDGKVVDEYEHTGMGGFEYWKEKQPDGSVVEKGRWIVPEWNGQVNLARTELPAGRYRVNVSFLDNRHDEGDKAMWGDSQWVELVIGQPATPTKVSWQVPEALTDTRVQFRYRPTGTDQPWQTSNITRADQQITAELAKAAFGEFNYQLTYVDAQGNTVKQLTGIFTSRPNSTLVVGENQPTPSPQPTPTPAEPSGPVVTAHQYDFLGRQVSTTEAVGTDQQRTTQRVYDARGLKIAETQAAGQMEATTQRFHYDALGQLSATTDGRGSALVDSDSAWALAERARAGIVDAQGYGKRASALTASEREQLLAQYTQHQQLDSLGRKISQTDANGHTIHSQFDAFGNLIQSTDARGAVRHFFYDANNRLQLEVDAAGYATHYTYTASDHVAQKTRYQQALDLAQVHPQADVTKLLEQLNSGDVQQQTRFEYDAAGRVTLEHDGTYQQTYQYDGVGNKTAHTDKNGYTSYFEYNAAGQLTRKQSPKVQVVTDALAGKVEAQHLITSHRYDALGRKTATTEAAGTALAATTLYEYDAQDRLIKEVLPSRTVLQLQTNGESQPRAVKPELSRVYDLAGNLIQHTDGNGNRTTYYFNAVNQKVAEVSANGVLTQFEYDAAGNMIRQRVYDDPVSLPVDRHQPPQPNANASFRETHTQFDAQNRQLASTAQRGLFYSAEQGYFEGQQRTQNQYDANGNLTVKVDANGQQQFTWYDAKNQAVLVVDAAGYVTQQTFDGAGNLIKSHRYAQPLPQTLWRSLTAGTPLTAIEQGLAPSTRDRITTHRYNAQNQRVETRLLGIQHSEVLDDGQLQQGVADQVTTYGYDALGHQVLIRKFGEMTTANGEKQVVGNVEQRQQQFDALGRQTTAQNTHFSDASGAQVTPTTVVGYNALGQTALQVQKANANTATYDLADQDLITRHHYDAAGLLRKTVDANGAGIDFHYDAQGNVVRKDEIRTQADGAQHTIQTRFVYDALNREVSRIDAEGTTYQTHYNSHGQVTEKIINGKQHEFFEYDQLGRLVKTNQQTGATRLYGYDQNGNMTLQVASAGADLSQLSLTQLRNLDLKSDTAEQLAVTVQRYDARNQLTDVIQPEMTTLIKDAELTKVDQVVEAKPFTRGSLDIQGGERFQIDIKLYGRARRSNYPAIHYHLQEFHVSWQGLEGYTGKLKVDWNSGFNPNAKGSWTVDAAAGTVGVNTYSGQWWRNASADSIHNDGIYYHINVYKQDENQQWELLTKLDDRYQWQGGYHSRGGGAHTFRTQKVHQLPRLLTLKDQPRDASRVRLYYRPKQEADYAARPYNEENYNPAKYTHYVDGSRLKVNETTSRWGFDLTNAPGLEKGKAYEYYYEVLDHKGRLANRAEGIINWGGSDNTSATHSNTGRPPVKRSTMDYLIGEGKLEQHAIHRQQRFNAFGEIIAETDGLGNKTAFSYNKLGKLTEKQSAAVSVTHANGFIEQLRPTTHYHTDLQGRTVGVTDANGHTNTQQWLEDRVVKEFHADGGVKQFHYDAFGRKQQETNELGQVTQFHYDHAGNLLHVDRAGSNDDHYTYDEAGNRTSHTNALGHKETYRYDGIDRVRAHTDNLGHTTQYDYQWDADIGAERFDEATDAYKKQSEHAIGGWRKTTTDAEGNQRVDHHDLYNRIRFHRDMGGRQTWYDYNQAGWLVAQRGDTKLNNDKHFDQEIHYRYYNNGYIKGIDDLGINAFAEFQYDANGNLTFEGYSYSDAERGHEKVYTQRSFISYDAANRIDHIKDEQYELRYEYDAVGNRRRVFSRYLQPNGLTASQDFWYAYDAMNRFTITQGQLSGERATDKASHAVNVVAGDKGYAVTYNALGQRTSAQHGQNHEAYAYDANGFLSTTHINDELRARRINDAAGNASEYLEYKSDGNLLKHVRNTYNANNRKTQEHTVTDGNNTGVKYSFDKAGNLKQSVTYGRDPELTTRYTYELWDDYKQKQIELKASTDADLQYDWAPGFSFFEYDANGHVSMARDDYHQRIFRYVNNHKGQVLRRTEKGEGYLKTHNYYYVNGLGVGDVGDDGPSYTDYATQLALSEGLQRKPDKITPVYSADFDANYQPISTDYPAQSPGSYTVNKGDTLQSIARALWGDSSLWFLIADANGIEDLQTLKEGLVLTIPNKVTNIHNNSSTYRPYQPGLALGDTSPTLPDMPPPPHKEGACGGAAELIIMVVAIAAAAFVGPVVQAMMQGMNTFVTAVAVGASSQAAANAAGQLAGMAMGVQSGFSFSQVAKAGIRGAVSGAVSYGVGQGLTELGKGTDGFQWAKQASDFLNNADNYWVKEVVGDIASQGVGMALGWQKKYDWRQTAVAGANGYIGQKIGLTAEMERAKASSYVEARAPAFFKSSMLHELVQTAVYGDGFDFASVTAQTIGHSVGGAYGKDFSENIVNSKRVEEALNNLKVTTEITDPRGYLGINSNQAYDVLTYQEYQDVKRERGGLFSDHIVSSLPQNSFYQLGSGQDPYLLNPVENSSDNDDGYALNLMAYSQGLNEFDATYKEGNGFSRQFKSSIEGNALSTWQVAKNLTGFGDDGAFSNTLYNIGNNFLNVIKDRASFIWAFANHDYETVTLKALEGAIPYFGAYAQDGLGGLTGYYVGEATWTLGSMAIGGATGAGIKAGMRFGLNKAGLKLQFPYEFSTGTLYSNGIDPSKIRNPLVFSNKTQQRHSSWAGNIQSINNTMGNLGMRALKQSGGNWQKAEELLGKYSEMMNKRFISVGSSKRSVREAAAYNNSAIGKRFGIRAPSFDENGSHIPGTSRIDLGVISTALPGNPIISGIDISYSYNKLFKLNKYKNAFGEIPMADVRYARDLSLKNDEIKEYIKWY</sequence>
<feature type="compositionally biased region" description="Pro residues" evidence="2">
    <location>
        <begin position="3336"/>
        <end position="3348"/>
    </location>
</feature>
<accession>A0A4P9VR93</accession>
<dbReference type="RefSeq" id="WP_094788920.1">
    <property type="nucleotide sequence ID" value="NZ_NDXW01000001.1"/>
</dbReference>
<comment type="caution">
    <text evidence="4">The sequence shown here is derived from an EMBL/GenBank/DDBJ whole genome shotgun (WGS) entry which is preliminary data.</text>
</comment>
<dbReference type="Gene3D" id="2.180.10.10">
    <property type="entry name" value="RHS repeat-associated core"/>
    <property type="match status" value="12"/>
</dbReference>
<dbReference type="PANTHER" id="PTHR32305:SF15">
    <property type="entry name" value="PROTEIN RHSA-RELATED"/>
    <property type="match status" value="1"/>
</dbReference>
<dbReference type="NCBIfam" id="TIGR01643">
    <property type="entry name" value="YD_repeat_2x"/>
    <property type="match status" value="14"/>
</dbReference>
<evidence type="ECO:0000259" key="3">
    <source>
        <dbReference type="PROSITE" id="PS51782"/>
    </source>
</evidence>
<keyword evidence="5" id="KW-1185">Reference proteome</keyword>
<evidence type="ECO:0000256" key="2">
    <source>
        <dbReference type="SAM" id="MobiDB-lite"/>
    </source>
</evidence>
<dbReference type="InterPro" id="IPR006530">
    <property type="entry name" value="YD"/>
</dbReference>
<dbReference type="CDD" id="cd00118">
    <property type="entry name" value="LysM"/>
    <property type="match status" value="1"/>
</dbReference>
<dbReference type="InterPro" id="IPR056823">
    <property type="entry name" value="TEN-like_YD-shell"/>
</dbReference>
<gene>
    <name evidence="4" type="ORF">B9G39_23125</name>
</gene>
<reference evidence="4 5" key="1">
    <citation type="submission" date="2017-04" db="EMBL/GenBank/DDBJ databases">
        <title>Draft genome sequence of Zooshikella ganghwensis VG4 isolated from Red Sea sediments.</title>
        <authorList>
            <person name="Rehman Z."/>
            <person name="Alam I."/>
            <person name="Kamau A."/>
            <person name="Bajic V."/>
            <person name="Leiknes T."/>
        </authorList>
    </citation>
    <scope>NUCLEOTIDE SEQUENCE [LARGE SCALE GENOMIC DNA]</scope>
    <source>
        <strain evidence="4 5">VG4</strain>
    </source>
</reference>
<dbReference type="Pfam" id="PF05593">
    <property type="entry name" value="RHS_repeat"/>
    <property type="match status" value="7"/>
</dbReference>
<dbReference type="Pfam" id="PF01476">
    <property type="entry name" value="LysM"/>
    <property type="match status" value="1"/>
</dbReference>
<evidence type="ECO:0000313" key="4">
    <source>
        <dbReference type="EMBL" id="RDH46108.1"/>
    </source>
</evidence>
<dbReference type="Proteomes" id="UP000257039">
    <property type="component" value="Unassembled WGS sequence"/>
</dbReference>
<dbReference type="InterPro" id="IPR036779">
    <property type="entry name" value="LysM_dom_sf"/>
</dbReference>
<dbReference type="EMBL" id="NDXW01000001">
    <property type="protein sequence ID" value="RDH46108.1"/>
    <property type="molecule type" value="Genomic_DNA"/>
</dbReference>
<dbReference type="InterPro" id="IPR050708">
    <property type="entry name" value="T6SS_VgrG/RHS"/>
</dbReference>
<dbReference type="PROSITE" id="PS51782">
    <property type="entry name" value="LYSM"/>
    <property type="match status" value="1"/>
</dbReference>
<organism evidence="4 5">
    <name type="scientific">Zooshikella ganghwensis</name>
    <dbReference type="NCBI Taxonomy" id="202772"/>
    <lineage>
        <taxon>Bacteria</taxon>
        <taxon>Pseudomonadati</taxon>
        <taxon>Pseudomonadota</taxon>
        <taxon>Gammaproteobacteria</taxon>
        <taxon>Oceanospirillales</taxon>
        <taxon>Zooshikellaceae</taxon>
        <taxon>Zooshikella</taxon>
    </lineage>
</organism>
<dbReference type="PANTHER" id="PTHR32305">
    <property type="match status" value="1"/>
</dbReference>
<keyword evidence="1" id="KW-0677">Repeat</keyword>
<dbReference type="Gene3D" id="3.10.350.10">
    <property type="entry name" value="LysM domain"/>
    <property type="match status" value="1"/>
</dbReference>
<feature type="region of interest" description="Disordered" evidence="2">
    <location>
        <begin position="3331"/>
        <end position="3352"/>
    </location>
</feature>
<protein>
    <submittedName>
        <fullName evidence="4">LysM peptidoglycan-binding domain-containing protein</fullName>
    </submittedName>
</protein>
<evidence type="ECO:0000313" key="5">
    <source>
        <dbReference type="Proteomes" id="UP000257039"/>
    </source>
</evidence>
<proteinExistence type="predicted"/>
<dbReference type="InterPro" id="IPR031325">
    <property type="entry name" value="RHS_repeat"/>
</dbReference>
<dbReference type="Pfam" id="PF25023">
    <property type="entry name" value="TEN_YD-shell"/>
    <property type="match status" value="2"/>
</dbReference>
<feature type="domain" description="LysM" evidence="3">
    <location>
        <begin position="5226"/>
        <end position="5273"/>
    </location>
</feature>
<name>A0A4P9VR93_9GAMM</name>
<dbReference type="InterPro" id="IPR018392">
    <property type="entry name" value="LysM"/>
</dbReference>
<evidence type="ECO:0000256" key="1">
    <source>
        <dbReference type="ARBA" id="ARBA00022737"/>
    </source>
</evidence>